<name>G4YYW6_PHYSP</name>
<reference evidence="1 2" key="1">
    <citation type="journal article" date="2006" name="Science">
        <title>Phytophthora genome sequences uncover evolutionary origins and mechanisms of pathogenesis.</title>
        <authorList>
            <person name="Tyler B.M."/>
            <person name="Tripathy S."/>
            <person name="Zhang X."/>
            <person name="Dehal P."/>
            <person name="Jiang R.H."/>
            <person name="Aerts A."/>
            <person name="Arredondo F.D."/>
            <person name="Baxter L."/>
            <person name="Bensasson D."/>
            <person name="Beynon J.L."/>
            <person name="Chapman J."/>
            <person name="Damasceno C.M."/>
            <person name="Dorrance A.E."/>
            <person name="Dou D."/>
            <person name="Dickerman A.W."/>
            <person name="Dubchak I.L."/>
            <person name="Garbelotto M."/>
            <person name="Gijzen M."/>
            <person name="Gordon S.G."/>
            <person name="Govers F."/>
            <person name="Grunwald N.J."/>
            <person name="Huang W."/>
            <person name="Ivors K.L."/>
            <person name="Jones R.W."/>
            <person name="Kamoun S."/>
            <person name="Krampis K."/>
            <person name="Lamour K.H."/>
            <person name="Lee M.K."/>
            <person name="McDonald W.H."/>
            <person name="Medina M."/>
            <person name="Meijer H.J."/>
            <person name="Nordberg E.K."/>
            <person name="Maclean D.J."/>
            <person name="Ospina-Giraldo M.D."/>
            <person name="Morris P.F."/>
            <person name="Phuntumart V."/>
            <person name="Putnam N.H."/>
            <person name="Rash S."/>
            <person name="Rose J.K."/>
            <person name="Sakihama Y."/>
            <person name="Salamov A.A."/>
            <person name="Savidor A."/>
            <person name="Scheuring C.F."/>
            <person name="Smith B.M."/>
            <person name="Sobral B.W."/>
            <person name="Terry A."/>
            <person name="Torto-Alalibo T.A."/>
            <person name="Win J."/>
            <person name="Xu Z."/>
            <person name="Zhang H."/>
            <person name="Grigoriev I.V."/>
            <person name="Rokhsar D.S."/>
            <person name="Boore J.L."/>
        </authorList>
    </citation>
    <scope>NUCLEOTIDE SEQUENCE [LARGE SCALE GENOMIC DNA]</scope>
    <source>
        <strain evidence="1 2">P6497</strain>
    </source>
</reference>
<evidence type="ECO:0000313" key="2">
    <source>
        <dbReference type="Proteomes" id="UP000002640"/>
    </source>
</evidence>
<dbReference type="KEGG" id="psoj:PHYSODRAFT_285178"/>
<dbReference type="Proteomes" id="UP000002640">
    <property type="component" value="Unassembled WGS sequence"/>
</dbReference>
<accession>G4YYW6</accession>
<evidence type="ECO:0000313" key="1">
    <source>
        <dbReference type="EMBL" id="EGZ26258.1"/>
    </source>
</evidence>
<proteinExistence type="predicted"/>
<dbReference type="AlphaFoldDB" id="G4YYW6"/>
<feature type="non-terminal residue" evidence="1">
    <location>
        <position position="1"/>
    </location>
</feature>
<dbReference type="GeneID" id="20639969"/>
<sequence>VGRLLRLVVQGNLAWTPTHDTTDCARISSGYAYRLETRRDLDQLRLLAQEKPKWKALERAIVAALPAKKDPTYADTTLCRRL</sequence>
<keyword evidence="2" id="KW-1185">Reference proteome</keyword>
<dbReference type="InParanoid" id="G4YYW6"/>
<feature type="non-terminal residue" evidence="1">
    <location>
        <position position="82"/>
    </location>
</feature>
<dbReference type="RefSeq" id="XP_009521546.1">
    <property type="nucleotide sequence ID" value="XM_009523251.1"/>
</dbReference>
<gene>
    <name evidence="1" type="ORF">PHYSODRAFT_285178</name>
</gene>
<organism evidence="1 2">
    <name type="scientific">Phytophthora sojae (strain P6497)</name>
    <name type="common">Soybean stem and root rot agent</name>
    <name type="synonym">Phytophthora megasperma f. sp. glycines</name>
    <dbReference type="NCBI Taxonomy" id="1094619"/>
    <lineage>
        <taxon>Eukaryota</taxon>
        <taxon>Sar</taxon>
        <taxon>Stramenopiles</taxon>
        <taxon>Oomycota</taxon>
        <taxon>Peronosporomycetes</taxon>
        <taxon>Peronosporales</taxon>
        <taxon>Peronosporaceae</taxon>
        <taxon>Phytophthora</taxon>
    </lineage>
</organism>
<protein>
    <submittedName>
        <fullName evidence="1">Uncharacterized protein</fullName>
    </submittedName>
</protein>
<dbReference type="EMBL" id="JH159152">
    <property type="protein sequence ID" value="EGZ26258.1"/>
    <property type="molecule type" value="Genomic_DNA"/>
</dbReference>